<dbReference type="RefSeq" id="WP_007254071.1">
    <property type="nucleotide sequence ID" value="NZ_CH724107.1"/>
</dbReference>
<dbReference type="STRING" id="314256.OG2516_02708"/>
<dbReference type="SUPFAM" id="SSF53850">
    <property type="entry name" value="Periplasmic binding protein-like II"/>
    <property type="match status" value="1"/>
</dbReference>
<dbReference type="Gene3D" id="1.10.10.10">
    <property type="entry name" value="Winged helix-like DNA-binding domain superfamily/Winged helix DNA-binding domain"/>
    <property type="match status" value="1"/>
</dbReference>
<organism evidence="6 7">
    <name type="scientific">Oceanicola granulosus (strain ATCC BAA-861 / DSM 15982 / KCTC 12143 / HTCC2516)</name>
    <dbReference type="NCBI Taxonomy" id="314256"/>
    <lineage>
        <taxon>Bacteria</taxon>
        <taxon>Pseudomonadati</taxon>
        <taxon>Pseudomonadota</taxon>
        <taxon>Alphaproteobacteria</taxon>
        <taxon>Rhodobacterales</taxon>
        <taxon>Roseobacteraceae</taxon>
        <taxon>Oceanicola</taxon>
    </lineage>
</organism>
<dbReference type="HOGENOM" id="CLU_039613_39_0_5"/>
<dbReference type="OrthoDB" id="528082at2"/>
<sequence>MNLAGFDLNLLKVLDALLRERSTTRAAARVGLSQPAVSAALGRLRAALGDELFLRRGQGLVATDFARALEAPLRETLDRLEDLLAAPQEFDPATAKRTFRLAGIDFFAEMLMPQLAARLAAAAPGVRIQLLNLVPREYEATLERYEADVALFPLTGSPEWAEHRLLFRSPFVLAAAAGNPRLAHLAEGDTVPLDLFCDLGHILFSLDGNLRAMGDDALAAVGRQRRVVMSMASFPGILRAVAGSEAVSLVPVQLARKLQGEMGLRCFALPMPLEPPVIGMMWHRRSSATPAHAWLREQIVELMTPLNAGLAPL</sequence>
<name>Q2CCM2_OCEGH</name>
<dbReference type="eggNOG" id="COG0583">
    <property type="taxonomic scope" value="Bacteria"/>
</dbReference>
<comment type="caution">
    <text evidence="6">The sequence shown here is derived from an EMBL/GenBank/DDBJ whole genome shotgun (WGS) entry which is preliminary data.</text>
</comment>
<reference evidence="6 7" key="1">
    <citation type="journal article" date="2010" name="J. Bacteriol.">
        <title>Genome sequences of Oceanicola granulosus HTCC2516(T) and Oceanicola batsensis HTCC2597(TDelta).</title>
        <authorList>
            <person name="Thrash J.C."/>
            <person name="Cho J.C."/>
            <person name="Vergin K.L."/>
            <person name="Giovannoni S.J."/>
        </authorList>
    </citation>
    <scope>NUCLEOTIDE SEQUENCE [LARGE SCALE GENOMIC DNA]</scope>
    <source>
        <strain evidence="7">ATCC BAA-861 / DSM 15982 / KCTC 12143 / HTCC2516</strain>
    </source>
</reference>
<dbReference type="PANTHER" id="PTHR30118:SF15">
    <property type="entry name" value="TRANSCRIPTIONAL REGULATORY PROTEIN"/>
    <property type="match status" value="1"/>
</dbReference>
<dbReference type="GO" id="GO:0003677">
    <property type="term" value="F:DNA binding"/>
    <property type="evidence" value="ECO:0007669"/>
    <property type="project" value="UniProtKB-KW"/>
</dbReference>
<dbReference type="CDD" id="cd08417">
    <property type="entry name" value="PBP2_Nitroaromatics_like"/>
    <property type="match status" value="1"/>
</dbReference>
<evidence type="ECO:0000256" key="1">
    <source>
        <dbReference type="ARBA" id="ARBA00009437"/>
    </source>
</evidence>
<protein>
    <submittedName>
        <fullName evidence="6">Transcriptional regulator, LysR family protein</fullName>
    </submittedName>
</protein>
<evidence type="ECO:0000313" key="7">
    <source>
        <dbReference type="Proteomes" id="UP000003635"/>
    </source>
</evidence>
<evidence type="ECO:0000256" key="3">
    <source>
        <dbReference type="ARBA" id="ARBA00023125"/>
    </source>
</evidence>
<feature type="domain" description="HTH lysR-type" evidence="5">
    <location>
        <begin position="6"/>
        <end position="63"/>
    </location>
</feature>
<dbReference type="InterPro" id="IPR036388">
    <property type="entry name" value="WH-like_DNA-bd_sf"/>
</dbReference>
<dbReference type="AlphaFoldDB" id="Q2CCM2"/>
<evidence type="ECO:0000313" key="6">
    <source>
        <dbReference type="EMBL" id="EAR50391.1"/>
    </source>
</evidence>
<dbReference type="SUPFAM" id="SSF46785">
    <property type="entry name" value="Winged helix' DNA-binding domain"/>
    <property type="match status" value="1"/>
</dbReference>
<dbReference type="Pfam" id="PF03466">
    <property type="entry name" value="LysR_substrate"/>
    <property type="match status" value="1"/>
</dbReference>
<accession>Q2CCM2</accession>
<proteinExistence type="inferred from homology"/>
<gene>
    <name evidence="6" type="ORF">OG2516_02708</name>
</gene>
<dbReference type="Pfam" id="PF00126">
    <property type="entry name" value="HTH_1"/>
    <property type="match status" value="1"/>
</dbReference>
<dbReference type="InterPro" id="IPR037402">
    <property type="entry name" value="YidZ_PBP2"/>
</dbReference>
<dbReference type="InterPro" id="IPR005119">
    <property type="entry name" value="LysR_subst-bd"/>
</dbReference>
<evidence type="ECO:0000256" key="2">
    <source>
        <dbReference type="ARBA" id="ARBA00023015"/>
    </source>
</evidence>
<dbReference type="Gene3D" id="3.40.190.10">
    <property type="entry name" value="Periplasmic binding protein-like II"/>
    <property type="match status" value="2"/>
</dbReference>
<keyword evidence="7" id="KW-1185">Reference proteome</keyword>
<dbReference type="InterPro" id="IPR050389">
    <property type="entry name" value="LysR-type_TF"/>
</dbReference>
<evidence type="ECO:0000259" key="5">
    <source>
        <dbReference type="PROSITE" id="PS50931"/>
    </source>
</evidence>
<dbReference type="InterPro" id="IPR000847">
    <property type="entry name" value="LysR_HTH_N"/>
</dbReference>
<keyword evidence="3" id="KW-0238">DNA-binding</keyword>
<dbReference type="Proteomes" id="UP000003635">
    <property type="component" value="Unassembled WGS sequence"/>
</dbReference>
<evidence type="ECO:0000256" key="4">
    <source>
        <dbReference type="ARBA" id="ARBA00023163"/>
    </source>
</evidence>
<dbReference type="InterPro" id="IPR036390">
    <property type="entry name" value="WH_DNA-bd_sf"/>
</dbReference>
<keyword evidence="4" id="KW-0804">Transcription</keyword>
<dbReference type="GO" id="GO:0003700">
    <property type="term" value="F:DNA-binding transcription factor activity"/>
    <property type="evidence" value="ECO:0007669"/>
    <property type="project" value="InterPro"/>
</dbReference>
<dbReference type="PANTHER" id="PTHR30118">
    <property type="entry name" value="HTH-TYPE TRANSCRIPTIONAL REGULATOR LEUO-RELATED"/>
    <property type="match status" value="1"/>
</dbReference>
<dbReference type="PROSITE" id="PS50931">
    <property type="entry name" value="HTH_LYSR"/>
    <property type="match status" value="1"/>
</dbReference>
<comment type="similarity">
    <text evidence="1">Belongs to the LysR transcriptional regulatory family.</text>
</comment>
<keyword evidence="2" id="KW-0805">Transcription regulation</keyword>
<dbReference type="PRINTS" id="PR00039">
    <property type="entry name" value="HTHLYSR"/>
</dbReference>
<dbReference type="EMBL" id="AAOT01000029">
    <property type="protein sequence ID" value="EAR50391.1"/>
    <property type="molecule type" value="Genomic_DNA"/>
</dbReference>